<dbReference type="InterPro" id="IPR008617">
    <property type="entry name" value="Uncharacterised_YcgJ"/>
</dbReference>
<evidence type="ECO:0000313" key="3">
    <source>
        <dbReference type="Proteomes" id="UP000195840"/>
    </source>
</evidence>
<name>A0AB73Q2Q5_YERKR</name>
<protein>
    <recommendedName>
        <fullName evidence="4">Fels-1 Prophage Protein-like</fullName>
    </recommendedName>
</protein>
<dbReference type="AlphaFoldDB" id="A0AB73Q2Q5"/>
<accession>A0AB73Q2Q5</accession>
<dbReference type="EMBL" id="NHOG01000019">
    <property type="protein sequence ID" value="OVZ79002.1"/>
    <property type="molecule type" value="Genomic_DNA"/>
</dbReference>
<keyword evidence="3" id="KW-1185">Reference proteome</keyword>
<evidence type="ECO:0000313" key="2">
    <source>
        <dbReference type="EMBL" id="OVZ79002.1"/>
    </source>
</evidence>
<feature type="signal peptide" evidence="1">
    <location>
        <begin position="1"/>
        <end position="22"/>
    </location>
</feature>
<gene>
    <name evidence="2" type="ORF">CBW52_18035</name>
</gene>
<reference evidence="2 3" key="1">
    <citation type="submission" date="2017-05" db="EMBL/GenBank/DDBJ databases">
        <title>Whole genome sequencing of Yersinia kristensenii.</title>
        <authorList>
            <person name="Campioni F."/>
        </authorList>
    </citation>
    <scope>NUCLEOTIDE SEQUENCE [LARGE SCALE GENOMIC DNA]</scope>
    <source>
        <strain evidence="2 3">CFSAN060538</strain>
    </source>
</reference>
<comment type="caution">
    <text evidence="2">The sequence shown here is derived from an EMBL/GenBank/DDBJ whole genome shotgun (WGS) entry which is preliminary data.</text>
</comment>
<dbReference type="RefSeq" id="WP_245839139.1">
    <property type="nucleotide sequence ID" value="NZ_CAWNET010000011.1"/>
</dbReference>
<keyword evidence="1" id="KW-0732">Signal</keyword>
<sequence>MKKIVTMLVFVFVGIVPVLSGAAETNSLSTPAPGVICDSYLCVDVDGVSNILTTKYLGAKKGKQLAAQDEFDRTAFTFTNGVHCDIKEKVCRKNRYFDADGNPSGAIDGTTTQLLFGQ</sequence>
<organism evidence="2 3">
    <name type="scientific">Yersinia kristensenii</name>
    <dbReference type="NCBI Taxonomy" id="28152"/>
    <lineage>
        <taxon>Bacteria</taxon>
        <taxon>Pseudomonadati</taxon>
        <taxon>Pseudomonadota</taxon>
        <taxon>Gammaproteobacteria</taxon>
        <taxon>Enterobacterales</taxon>
        <taxon>Yersiniaceae</taxon>
        <taxon>Yersinia</taxon>
    </lineage>
</organism>
<proteinExistence type="predicted"/>
<dbReference type="Pfam" id="PF05666">
    <property type="entry name" value="YcgJ"/>
    <property type="match status" value="1"/>
</dbReference>
<dbReference type="Proteomes" id="UP000195840">
    <property type="component" value="Unassembled WGS sequence"/>
</dbReference>
<evidence type="ECO:0008006" key="4">
    <source>
        <dbReference type="Google" id="ProtNLM"/>
    </source>
</evidence>
<feature type="chain" id="PRO_5044501664" description="Fels-1 Prophage Protein-like" evidence="1">
    <location>
        <begin position="23"/>
        <end position="118"/>
    </location>
</feature>
<evidence type="ECO:0000256" key="1">
    <source>
        <dbReference type="SAM" id="SignalP"/>
    </source>
</evidence>